<proteinExistence type="predicted"/>
<comment type="caution">
    <text evidence="1">The sequence shown here is derived from an EMBL/GenBank/DDBJ whole genome shotgun (WGS) entry which is preliminary data.</text>
</comment>
<evidence type="ECO:0000313" key="2">
    <source>
        <dbReference type="Proteomes" id="UP000642748"/>
    </source>
</evidence>
<protein>
    <submittedName>
        <fullName evidence="1">Uncharacterized protein</fullName>
    </submittedName>
</protein>
<organism evidence="1 2">
    <name type="scientific">Rugosimonospora africana</name>
    <dbReference type="NCBI Taxonomy" id="556532"/>
    <lineage>
        <taxon>Bacteria</taxon>
        <taxon>Bacillati</taxon>
        <taxon>Actinomycetota</taxon>
        <taxon>Actinomycetes</taxon>
        <taxon>Micromonosporales</taxon>
        <taxon>Micromonosporaceae</taxon>
        <taxon>Rugosimonospora</taxon>
    </lineage>
</organism>
<gene>
    <name evidence="1" type="ORF">Raf01_01430</name>
</gene>
<reference evidence="1" key="1">
    <citation type="submission" date="2021-01" db="EMBL/GenBank/DDBJ databases">
        <title>Whole genome shotgun sequence of Rugosimonospora africana NBRC 104875.</title>
        <authorList>
            <person name="Komaki H."/>
            <person name="Tamura T."/>
        </authorList>
    </citation>
    <scope>NUCLEOTIDE SEQUENCE</scope>
    <source>
        <strain evidence="1">NBRC 104875</strain>
    </source>
</reference>
<dbReference type="GO" id="GO:0051131">
    <property type="term" value="P:chaperone-mediated protein complex assembly"/>
    <property type="evidence" value="ECO:0007669"/>
    <property type="project" value="InterPro"/>
</dbReference>
<dbReference type="PANTHER" id="PTHR43680">
    <property type="entry name" value="NITRATE REDUCTASE MOLYBDENUM COFACTOR ASSEMBLY CHAPERONE"/>
    <property type="match status" value="1"/>
</dbReference>
<dbReference type="InterPro" id="IPR003765">
    <property type="entry name" value="NO3_reductase_chaperone_NarJ"/>
</dbReference>
<sequence length="167" mass="17572">MRPSVIGIAQQLAAQLLRFPTVTLDRQLGHISDIASMLPGDVGSPLATLADHLRGAGPATAIEEYMATFAPGGCLLFLSRPDDPTFTLAYGRAGFKLADNERADFLPAVLEFAAARVAAEDFCGQELLCGYRPALDEITAALAEIHSPYLLAVDAVGATLPQLHPAG</sequence>
<name>A0A8J3QJZ0_9ACTN</name>
<dbReference type="GO" id="GO:0051082">
    <property type="term" value="F:unfolded protein binding"/>
    <property type="evidence" value="ECO:0007669"/>
    <property type="project" value="InterPro"/>
</dbReference>
<keyword evidence="2" id="KW-1185">Reference proteome</keyword>
<dbReference type="RefSeq" id="WP_203915699.1">
    <property type="nucleotide sequence ID" value="NZ_BONZ01000002.1"/>
</dbReference>
<dbReference type="Proteomes" id="UP000642748">
    <property type="component" value="Unassembled WGS sequence"/>
</dbReference>
<dbReference type="GO" id="GO:0016530">
    <property type="term" value="F:metallochaperone activity"/>
    <property type="evidence" value="ECO:0007669"/>
    <property type="project" value="TreeGrafter"/>
</dbReference>
<dbReference type="GO" id="GO:0042128">
    <property type="term" value="P:nitrate assimilation"/>
    <property type="evidence" value="ECO:0007669"/>
    <property type="project" value="TreeGrafter"/>
</dbReference>
<dbReference type="InterPro" id="IPR036411">
    <property type="entry name" value="TorD-like_sf"/>
</dbReference>
<dbReference type="AlphaFoldDB" id="A0A8J3QJZ0"/>
<dbReference type="EMBL" id="BONZ01000002">
    <property type="protein sequence ID" value="GIH11971.1"/>
    <property type="molecule type" value="Genomic_DNA"/>
</dbReference>
<dbReference type="PANTHER" id="PTHR43680:SF2">
    <property type="entry name" value="NITRATE REDUCTASE MOLYBDENUM COFACTOR ASSEMBLY CHAPERONE NARJ"/>
    <property type="match status" value="1"/>
</dbReference>
<evidence type="ECO:0000313" key="1">
    <source>
        <dbReference type="EMBL" id="GIH11971.1"/>
    </source>
</evidence>
<accession>A0A8J3QJZ0</accession>
<dbReference type="SUPFAM" id="SSF89155">
    <property type="entry name" value="TorD-like"/>
    <property type="match status" value="1"/>
</dbReference>